<feature type="non-terminal residue" evidence="2">
    <location>
        <position position="1"/>
    </location>
</feature>
<proteinExistence type="predicted"/>
<dbReference type="AlphaFoldDB" id="A0A0L8HXW6"/>
<protein>
    <submittedName>
        <fullName evidence="2">Uncharacterized protein</fullName>
    </submittedName>
</protein>
<accession>A0A0L8HXW6</accession>
<feature type="region of interest" description="Disordered" evidence="1">
    <location>
        <begin position="1"/>
        <end position="51"/>
    </location>
</feature>
<sequence>KQENREKERETDRERAKEKVRIQESDREKKVTEKIEGAKRRESETLIDVKR</sequence>
<name>A0A0L8HXW6_OCTBM</name>
<evidence type="ECO:0000313" key="2">
    <source>
        <dbReference type="EMBL" id="KOF94029.1"/>
    </source>
</evidence>
<evidence type="ECO:0000256" key="1">
    <source>
        <dbReference type="SAM" id="MobiDB-lite"/>
    </source>
</evidence>
<gene>
    <name evidence="2" type="ORF">OCBIM_22002976mg</name>
</gene>
<reference evidence="2" key="1">
    <citation type="submission" date="2015-07" db="EMBL/GenBank/DDBJ databases">
        <title>MeaNS - Measles Nucleotide Surveillance Program.</title>
        <authorList>
            <person name="Tran T."/>
            <person name="Druce J."/>
        </authorList>
    </citation>
    <scope>NUCLEOTIDE SEQUENCE</scope>
    <source>
        <strain evidence="2">UCB-OBI-ISO-001</strain>
        <tissue evidence="2">Gonad</tissue>
    </source>
</reference>
<dbReference type="EMBL" id="KQ417051">
    <property type="protein sequence ID" value="KOF94029.1"/>
    <property type="molecule type" value="Genomic_DNA"/>
</dbReference>
<organism evidence="2">
    <name type="scientific">Octopus bimaculoides</name>
    <name type="common">California two-spotted octopus</name>
    <dbReference type="NCBI Taxonomy" id="37653"/>
    <lineage>
        <taxon>Eukaryota</taxon>
        <taxon>Metazoa</taxon>
        <taxon>Spiralia</taxon>
        <taxon>Lophotrochozoa</taxon>
        <taxon>Mollusca</taxon>
        <taxon>Cephalopoda</taxon>
        <taxon>Coleoidea</taxon>
        <taxon>Octopodiformes</taxon>
        <taxon>Octopoda</taxon>
        <taxon>Incirrata</taxon>
        <taxon>Octopodidae</taxon>
        <taxon>Octopus</taxon>
    </lineage>
</organism>